<organism evidence="1">
    <name type="scientific">Harvfovirus sp</name>
    <dbReference type="NCBI Taxonomy" id="2487768"/>
    <lineage>
        <taxon>Viruses</taxon>
        <taxon>Varidnaviria</taxon>
        <taxon>Bamfordvirae</taxon>
        <taxon>Nucleocytoviricota</taxon>
        <taxon>Megaviricetes</taxon>
        <taxon>Imitervirales</taxon>
        <taxon>Mimiviridae</taxon>
        <taxon>Klosneuvirinae</taxon>
    </lineage>
</organism>
<name>A0A3G5A3Y7_9VIRU</name>
<dbReference type="GO" id="GO:0004527">
    <property type="term" value="F:exonuclease activity"/>
    <property type="evidence" value="ECO:0007669"/>
    <property type="project" value="UniProtKB-KW"/>
</dbReference>
<keyword evidence="1" id="KW-0269">Exonuclease</keyword>
<keyword evidence="1" id="KW-0378">Hydrolase</keyword>
<evidence type="ECO:0000313" key="1">
    <source>
        <dbReference type="EMBL" id="AYV81955.1"/>
    </source>
</evidence>
<dbReference type="EMBL" id="MK072327">
    <property type="protein sequence ID" value="AYV81955.1"/>
    <property type="molecule type" value="Genomic_DNA"/>
</dbReference>
<accession>A0A3G5A3Y7</accession>
<keyword evidence="1" id="KW-0540">Nuclease</keyword>
<protein>
    <submittedName>
        <fullName evidence="1">XRN 5'-3' exonuclease</fullName>
    </submittedName>
</protein>
<gene>
    <name evidence="1" type="ORF">Harvfovirus85_4</name>
</gene>
<feature type="non-terminal residue" evidence="1">
    <location>
        <position position="1"/>
    </location>
</feature>
<sequence>KENRTGDLVRKIAENTVSREKFLNRYEQMLYIIPLNRISPVIPGYEKLLENRELFPDMEQYVNKIYSEKNTEEYIDCRRITFITKCILKKVKNFSEEEFMKIVSPYRKYLEKSGIDFTAEKENYEVMYDDGLGEGELSGGSTITSVLYKKELYKELYLLTGDLRYRGVYKKTKKQLRDLSFANEI</sequence>
<reference evidence="1" key="1">
    <citation type="submission" date="2018-10" db="EMBL/GenBank/DDBJ databases">
        <title>Hidden diversity of soil giant viruses.</title>
        <authorList>
            <person name="Schulz F."/>
            <person name="Alteio L."/>
            <person name="Goudeau D."/>
            <person name="Ryan E.M."/>
            <person name="Malmstrom R.R."/>
            <person name="Blanchard J."/>
            <person name="Woyke T."/>
        </authorList>
    </citation>
    <scope>NUCLEOTIDE SEQUENCE</scope>
    <source>
        <strain evidence="1">HAV1</strain>
    </source>
</reference>
<proteinExistence type="predicted"/>